<dbReference type="GO" id="GO:0005886">
    <property type="term" value="C:plasma membrane"/>
    <property type="evidence" value="ECO:0007669"/>
    <property type="project" value="TreeGrafter"/>
</dbReference>
<feature type="transmembrane region" description="Helical" evidence="3">
    <location>
        <begin position="192"/>
        <end position="217"/>
    </location>
</feature>
<dbReference type="InterPro" id="IPR000160">
    <property type="entry name" value="GGDEF_dom"/>
</dbReference>
<dbReference type="PANTHER" id="PTHR45138:SF9">
    <property type="entry name" value="DIGUANYLATE CYCLASE DGCM-RELATED"/>
    <property type="match status" value="1"/>
</dbReference>
<keyword evidence="3" id="KW-0812">Transmembrane</keyword>
<feature type="transmembrane region" description="Helical" evidence="3">
    <location>
        <begin position="123"/>
        <end position="143"/>
    </location>
</feature>
<proteinExistence type="predicted"/>
<sequence>MGVMPLLDVPTIYVLMLSVMVLLGALTLFAWLQNRAVRALAWWGGAVLVMAVALGLLCLRGTIPDACSVDLAYVVLFTACALMLEGARCFEGRRASPVLLLAGAVVWIAACQVPALYESATARMIIVSLAVGLYSLGCAYVLWRGRAEPLLSRWPLIVLTALGGGLFLLRIPLAVVYPLAEAPVASFDALRSLWFAVVSAFTLLYFIAINYLFLALTKERSELAHKRAAMTDALTGLANRRAFMEFAEQRLNARASGTVAFLLFDLDRFKSINDGHGHAMGDRVLRLFAQTLSATLPRGSIAGRIGGEEFAAIVTGPDQKATLAAAEHVRESFAVVAGVVDGVLVAATVSVGLAHADSGPAGIETLCERADKALYTAKALGRNRVECAVDGFVPLVPDAAADLLLPASGQTQRATKRAAA</sequence>
<feature type="transmembrane region" description="Helical" evidence="3">
    <location>
        <begin position="98"/>
        <end position="117"/>
    </location>
</feature>
<dbReference type="InterPro" id="IPR050469">
    <property type="entry name" value="Diguanylate_Cyclase"/>
</dbReference>
<dbReference type="EMBL" id="WQNE01000034">
    <property type="protein sequence ID" value="MVT77393.1"/>
    <property type="molecule type" value="Genomic_DNA"/>
</dbReference>
<gene>
    <name evidence="5" type="ORF">GPL20_30815</name>
</gene>
<dbReference type="AlphaFoldDB" id="A0A844TED5"/>
<keyword evidence="6" id="KW-1185">Reference proteome</keyword>
<evidence type="ECO:0000256" key="2">
    <source>
        <dbReference type="ARBA" id="ARBA00034247"/>
    </source>
</evidence>
<dbReference type="SUPFAM" id="SSF55073">
    <property type="entry name" value="Nucleotide cyclase"/>
    <property type="match status" value="1"/>
</dbReference>
<keyword evidence="3" id="KW-1133">Transmembrane helix</keyword>
<evidence type="ECO:0000256" key="1">
    <source>
        <dbReference type="ARBA" id="ARBA00012528"/>
    </source>
</evidence>
<feature type="domain" description="GGDEF" evidence="4">
    <location>
        <begin position="257"/>
        <end position="390"/>
    </location>
</feature>
<dbReference type="InterPro" id="IPR029787">
    <property type="entry name" value="Nucleotide_cyclase"/>
</dbReference>
<evidence type="ECO:0000259" key="4">
    <source>
        <dbReference type="PROSITE" id="PS50887"/>
    </source>
</evidence>
<reference evidence="5 6" key="1">
    <citation type="submission" date="2019-12" db="EMBL/GenBank/DDBJ databases">
        <title>Draft genome sequences Bradyrhizobium cajani AMBPC1010, Bradyrhizobium pachyrhizi AMBPC1040 and Bradyrhizobium yuanmingense ALSPC3051, three plant growth promoting strains isolated from nodules of Cajanus cajan L. in Dominican Republic.</title>
        <authorList>
            <person name="Flores-Felix J.D."/>
            <person name="Araujo J."/>
            <person name="Diaz-Alcantara C."/>
            <person name="Gonzalez-Andres F."/>
            <person name="Velazquez E."/>
        </authorList>
    </citation>
    <scope>NUCLEOTIDE SEQUENCE [LARGE SCALE GENOMIC DNA]</scope>
    <source>
        <strain evidence="5 6">1010</strain>
    </source>
</reference>
<dbReference type="NCBIfam" id="TIGR00254">
    <property type="entry name" value="GGDEF"/>
    <property type="match status" value="1"/>
</dbReference>
<dbReference type="Proteomes" id="UP000449969">
    <property type="component" value="Unassembled WGS sequence"/>
</dbReference>
<comment type="catalytic activity">
    <reaction evidence="2">
        <text>2 GTP = 3',3'-c-di-GMP + 2 diphosphate</text>
        <dbReference type="Rhea" id="RHEA:24898"/>
        <dbReference type="ChEBI" id="CHEBI:33019"/>
        <dbReference type="ChEBI" id="CHEBI:37565"/>
        <dbReference type="ChEBI" id="CHEBI:58805"/>
        <dbReference type="EC" id="2.7.7.65"/>
    </reaction>
</comment>
<dbReference type="Gene3D" id="3.30.70.270">
    <property type="match status" value="1"/>
</dbReference>
<dbReference type="GO" id="GO:0043709">
    <property type="term" value="P:cell adhesion involved in single-species biofilm formation"/>
    <property type="evidence" value="ECO:0007669"/>
    <property type="project" value="TreeGrafter"/>
</dbReference>
<evidence type="ECO:0000313" key="5">
    <source>
        <dbReference type="EMBL" id="MVT77393.1"/>
    </source>
</evidence>
<dbReference type="EC" id="2.7.7.65" evidence="1"/>
<feature type="transmembrane region" description="Helical" evidence="3">
    <location>
        <begin position="155"/>
        <end position="180"/>
    </location>
</feature>
<dbReference type="PROSITE" id="PS50887">
    <property type="entry name" value="GGDEF"/>
    <property type="match status" value="1"/>
</dbReference>
<dbReference type="InterPro" id="IPR043128">
    <property type="entry name" value="Rev_trsase/Diguanyl_cyclase"/>
</dbReference>
<accession>A0A844TED5</accession>
<dbReference type="PANTHER" id="PTHR45138">
    <property type="entry name" value="REGULATORY COMPONENTS OF SENSORY TRANSDUCTION SYSTEM"/>
    <property type="match status" value="1"/>
</dbReference>
<evidence type="ECO:0000313" key="6">
    <source>
        <dbReference type="Proteomes" id="UP000449969"/>
    </source>
</evidence>
<dbReference type="FunFam" id="3.30.70.270:FF:000001">
    <property type="entry name" value="Diguanylate cyclase domain protein"/>
    <property type="match status" value="1"/>
</dbReference>
<feature type="transmembrane region" description="Helical" evidence="3">
    <location>
        <begin position="12"/>
        <end position="32"/>
    </location>
</feature>
<dbReference type="CDD" id="cd01949">
    <property type="entry name" value="GGDEF"/>
    <property type="match status" value="1"/>
</dbReference>
<organism evidence="5 6">
    <name type="scientific">Bradyrhizobium cajani</name>
    <dbReference type="NCBI Taxonomy" id="1928661"/>
    <lineage>
        <taxon>Bacteria</taxon>
        <taxon>Pseudomonadati</taxon>
        <taxon>Pseudomonadota</taxon>
        <taxon>Alphaproteobacteria</taxon>
        <taxon>Hyphomicrobiales</taxon>
        <taxon>Nitrobacteraceae</taxon>
        <taxon>Bradyrhizobium</taxon>
    </lineage>
</organism>
<name>A0A844TED5_9BRAD</name>
<comment type="caution">
    <text evidence="5">The sequence shown here is derived from an EMBL/GenBank/DDBJ whole genome shotgun (WGS) entry which is preliminary data.</text>
</comment>
<feature type="transmembrane region" description="Helical" evidence="3">
    <location>
        <begin position="39"/>
        <end position="63"/>
    </location>
</feature>
<protein>
    <recommendedName>
        <fullName evidence="1">diguanylate cyclase</fullName>
        <ecNumber evidence="1">2.7.7.65</ecNumber>
    </recommendedName>
</protein>
<dbReference type="GO" id="GO:1902201">
    <property type="term" value="P:negative regulation of bacterial-type flagellum-dependent cell motility"/>
    <property type="evidence" value="ECO:0007669"/>
    <property type="project" value="TreeGrafter"/>
</dbReference>
<dbReference type="SMART" id="SM00267">
    <property type="entry name" value="GGDEF"/>
    <property type="match status" value="1"/>
</dbReference>
<feature type="transmembrane region" description="Helical" evidence="3">
    <location>
        <begin position="69"/>
        <end position="86"/>
    </location>
</feature>
<evidence type="ECO:0000256" key="3">
    <source>
        <dbReference type="SAM" id="Phobius"/>
    </source>
</evidence>
<dbReference type="GO" id="GO:0052621">
    <property type="term" value="F:diguanylate cyclase activity"/>
    <property type="evidence" value="ECO:0007669"/>
    <property type="project" value="UniProtKB-EC"/>
</dbReference>
<keyword evidence="3" id="KW-0472">Membrane</keyword>
<dbReference type="Pfam" id="PF00990">
    <property type="entry name" value="GGDEF"/>
    <property type="match status" value="1"/>
</dbReference>